<organism evidence="3 4">
    <name type="scientific">Sedimentimonas flavescens</name>
    <dbReference type="NCBI Taxonomy" id="2851012"/>
    <lineage>
        <taxon>Bacteria</taxon>
        <taxon>Pseudomonadati</taxon>
        <taxon>Pseudomonadota</taxon>
        <taxon>Alphaproteobacteria</taxon>
        <taxon>Rhodobacterales</taxon>
        <taxon>Rhodobacter group</taxon>
        <taxon>Sedimentimonas</taxon>
    </lineage>
</organism>
<protein>
    <submittedName>
        <fullName evidence="3">Potassium channel family protein</fullName>
    </submittedName>
</protein>
<feature type="transmembrane region" description="Helical" evidence="1">
    <location>
        <begin position="21"/>
        <end position="42"/>
    </location>
</feature>
<dbReference type="Proteomes" id="UP001526166">
    <property type="component" value="Unassembled WGS sequence"/>
</dbReference>
<dbReference type="EMBL" id="JAOWKW010000008">
    <property type="protein sequence ID" value="MCV2879325.1"/>
    <property type="molecule type" value="Genomic_DNA"/>
</dbReference>
<feature type="domain" description="Potassium channel" evidence="2">
    <location>
        <begin position="33"/>
        <end position="103"/>
    </location>
</feature>
<dbReference type="InterPro" id="IPR050721">
    <property type="entry name" value="Trk_Ktr_HKT_K-transport"/>
</dbReference>
<gene>
    <name evidence="3" type="ORF">OE699_10700</name>
</gene>
<evidence type="ECO:0000256" key="1">
    <source>
        <dbReference type="SAM" id="Phobius"/>
    </source>
</evidence>
<keyword evidence="1" id="KW-1133">Transmembrane helix</keyword>
<keyword evidence="3" id="KW-0407">Ion channel</keyword>
<reference evidence="3 4" key="1">
    <citation type="submission" date="2022-10" db="EMBL/GenBank/DDBJ databases">
        <title>Sinirhodobacter sp. nov., isolated from ocean surface sediments.</title>
        <authorList>
            <person name="He W."/>
            <person name="Wang L."/>
            <person name="Zhang D.-F."/>
        </authorList>
    </citation>
    <scope>NUCLEOTIDE SEQUENCE [LARGE SCALE GENOMIC DNA]</scope>
    <source>
        <strain evidence="3 4">WL0115</strain>
    </source>
</reference>
<feature type="transmembrane region" description="Helical" evidence="1">
    <location>
        <begin position="78"/>
        <end position="96"/>
    </location>
</feature>
<dbReference type="Pfam" id="PF07885">
    <property type="entry name" value="Ion_trans_2"/>
    <property type="match status" value="1"/>
</dbReference>
<keyword evidence="1" id="KW-0812">Transmembrane</keyword>
<dbReference type="GO" id="GO:0034220">
    <property type="term" value="P:monoatomic ion transmembrane transport"/>
    <property type="evidence" value="ECO:0007669"/>
    <property type="project" value="UniProtKB-KW"/>
</dbReference>
<sequence>MLSFLLNILRLFKAIIRSWRIPTFRATLSLAGILLLTGTVFYHQTEGWSWIDSLYFSTTTMSTVGFGDLTPQTNVGKLFTVVYIFVGVGVFVALFTQLARALLKIEEPADSPTAKEPAKD</sequence>
<proteinExistence type="predicted"/>
<accession>A0ABT3A031</accession>
<keyword evidence="1" id="KW-0472">Membrane</keyword>
<name>A0ABT3A031_9RHOB</name>
<comment type="caution">
    <text evidence="3">The sequence shown here is derived from an EMBL/GenBank/DDBJ whole genome shotgun (WGS) entry which is preliminary data.</text>
</comment>
<keyword evidence="3" id="KW-0813">Transport</keyword>
<dbReference type="PANTHER" id="PTHR43833">
    <property type="entry name" value="POTASSIUM CHANNEL PROTEIN 2-RELATED-RELATED"/>
    <property type="match status" value="1"/>
</dbReference>
<evidence type="ECO:0000313" key="3">
    <source>
        <dbReference type="EMBL" id="MCV2879325.1"/>
    </source>
</evidence>
<dbReference type="InterPro" id="IPR013099">
    <property type="entry name" value="K_chnl_dom"/>
</dbReference>
<evidence type="ECO:0000313" key="4">
    <source>
        <dbReference type="Proteomes" id="UP001526166"/>
    </source>
</evidence>
<keyword evidence="4" id="KW-1185">Reference proteome</keyword>
<keyword evidence="3" id="KW-0406">Ion transport</keyword>
<dbReference type="RefSeq" id="WP_218629521.1">
    <property type="nucleotide sequence ID" value="NZ_JAHVAI010000003.1"/>
</dbReference>
<evidence type="ECO:0000259" key="2">
    <source>
        <dbReference type="Pfam" id="PF07885"/>
    </source>
</evidence>